<dbReference type="InterPro" id="IPR052523">
    <property type="entry name" value="Trichothecene_AcTrans"/>
</dbReference>
<dbReference type="PANTHER" id="PTHR42791">
    <property type="entry name" value="GNAT FAMILY ACETYLTRANSFERASE"/>
    <property type="match status" value="1"/>
</dbReference>
<dbReference type="STRING" id="1340429.A0A2G4SKH4"/>
<sequence>MSSTLATQASERKISRKLSVNVNQHTVNVRPIIKGAFKEAANSLTEAYYGNQIMGWCVRGLGQRKYEEFLYTLFKHMIDVSSLQSRDFALQVEGCKGVLLWTNNPNGNSWPRVLNTLKLARLIGLSAAIRAVTQVSPSCEKMKRKVMTNHKQFITIGYVGILPHEQRKGYGSALVQHVLDKADEAKHPVYVEAPDTASVKFFENFGFKVQATAFIADYPVALMVRMPIHLGSPEPLRVRPGRRNSE</sequence>
<dbReference type="Gene3D" id="3.40.630.30">
    <property type="match status" value="1"/>
</dbReference>
<accession>A0A2G4SKH4</accession>
<dbReference type="Pfam" id="PF00583">
    <property type="entry name" value="Acetyltransf_1"/>
    <property type="match status" value="1"/>
</dbReference>
<name>A0A2G4SKH4_RHIZD</name>
<dbReference type="InterPro" id="IPR000182">
    <property type="entry name" value="GNAT_dom"/>
</dbReference>
<dbReference type="SUPFAM" id="SSF55729">
    <property type="entry name" value="Acyl-CoA N-acyltransferases (Nat)"/>
    <property type="match status" value="1"/>
</dbReference>
<organism evidence="2 3">
    <name type="scientific">Rhizopus microsporus ATCC 52813</name>
    <dbReference type="NCBI Taxonomy" id="1340429"/>
    <lineage>
        <taxon>Eukaryota</taxon>
        <taxon>Fungi</taxon>
        <taxon>Fungi incertae sedis</taxon>
        <taxon>Mucoromycota</taxon>
        <taxon>Mucoromycotina</taxon>
        <taxon>Mucoromycetes</taxon>
        <taxon>Mucorales</taxon>
        <taxon>Mucorineae</taxon>
        <taxon>Rhizopodaceae</taxon>
        <taxon>Rhizopus</taxon>
    </lineage>
</organism>
<keyword evidence="3" id="KW-1185">Reference proteome</keyword>
<evidence type="ECO:0000259" key="1">
    <source>
        <dbReference type="PROSITE" id="PS51186"/>
    </source>
</evidence>
<dbReference type="Proteomes" id="UP000242254">
    <property type="component" value="Unassembled WGS sequence"/>
</dbReference>
<dbReference type="GO" id="GO:0016747">
    <property type="term" value="F:acyltransferase activity, transferring groups other than amino-acyl groups"/>
    <property type="evidence" value="ECO:0007669"/>
    <property type="project" value="InterPro"/>
</dbReference>
<evidence type="ECO:0000313" key="2">
    <source>
        <dbReference type="EMBL" id="PHZ09270.1"/>
    </source>
</evidence>
<dbReference type="GeneID" id="35440437"/>
<gene>
    <name evidence="2" type="ORF">RHIMIDRAFT_240777</name>
</gene>
<evidence type="ECO:0000313" key="3">
    <source>
        <dbReference type="Proteomes" id="UP000242254"/>
    </source>
</evidence>
<dbReference type="PROSITE" id="PS51186">
    <property type="entry name" value="GNAT"/>
    <property type="match status" value="1"/>
</dbReference>
<dbReference type="AlphaFoldDB" id="A0A2G4SKH4"/>
<dbReference type="EMBL" id="KZ303859">
    <property type="protein sequence ID" value="PHZ09270.1"/>
    <property type="molecule type" value="Genomic_DNA"/>
</dbReference>
<protein>
    <recommendedName>
        <fullName evidence="1">N-acetyltransferase domain-containing protein</fullName>
    </recommendedName>
</protein>
<feature type="domain" description="N-acetyltransferase" evidence="1">
    <location>
        <begin position="152"/>
        <end position="231"/>
    </location>
</feature>
<dbReference type="RefSeq" id="XP_023462978.1">
    <property type="nucleotide sequence ID" value="XM_023609447.1"/>
</dbReference>
<reference evidence="2 3" key="1">
    <citation type="journal article" date="2016" name="Proc. Natl. Acad. Sci. U.S.A.">
        <title>Lipid metabolic changes in an early divergent fungus govern the establishment of a mutualistic symbiosis with endobacteria.</title>
        <authorList>
            <person name="Lastovetsky O.A."/>
            <person name="Gaspar M.L."/>
            <person name="Mondo S.J."/>
            <person name="LaButti K.M."/>
            <person name="Sandor L."/>
            <person name="Grigoriev I.V."/>
            <person name="Henry S.A."/>
            <person name="Pawlowska T.E."/>
        </authorList>
    </citation>
    <scope>NUCLEOTIDE SEQUENCE [LARGE SCALE GENOMIC DNA]</scope>
    <source>
        <strain evidence="2 3">ATCC 52813</strain>
    </source>
</reference>
<dbReference type="PANTHER" id="PTHR42791:SF1">
    <property type="entry name" value="N-ACETYLTRANSFERASE DOMAIN-CONTAINING PROTEIN"/>
    <property type="match status" value="1"/>
</dbReference>
<dbReference type="CDD" id="cd04301">
    <property type="entry name" value="NAT_SF"/>
    <property type="match status" value="1"/>
</dbReference>
<proteinExistence type="predicted"/>
<dbReference type="InterPro" id="IPR016181">
    <property type="entry name" value="Acyl_CoA_acyltransferase"/>
</dbReference>